<dbReference type="CDD" id="cd00737">
    <property type="entry name" value="lyz_endolysin_autolysin"/>
    <property type="match status" value="1"/>
</dbReference>
<keyword evidence="7 10" id="KW-0578">Host cell lysis by virus</keyword>
<dbReference type="GO" id="GO:0030430">
    <property type="term" value="C:host cell cytoplasm"/>
    <property type="evidence" value="ECO:0007669"/>
    <property type="project" value="UniProtKB-SubCell"/>
</dbReference>
<keyword evidence="2 10" id="KW-0929">Antimicrobial</keyword>
<dbReference type="GO" id="GO:0016998">
    <property type="term" value="P:cell wall macromolecule catabolic process"/>
    <property type="evidence" value="ECO:0007669"/>
    <property type="project" value="InterPro"/>
</dbReference>
<dbReference type="Gene3D" id="1.10.530.40">
    <property type="match status" value="1"/>
</dbReference>
<keyword evidence="3 10" id="KW-1188">Viral release from host cell</keyword>
<evidence type="ECO:0000256" key="6">
    <source>
        <dbReference type="ARBA" id="ARBA00022852"/>
    </source>
</evidence>
<evidence type="ECO:0000256" key="1">
    <source>
        <dbReference type="ARBA" id="ARBA00000632"/>
    </source>
</evidence>
<dbReference type="EC" id="3.2.1.17" evidence="10"/>
<dbReference type="InterPro" id="IPR033907">
    <property type="entry name" value="Endolysin_autolysin"/>
</dbReference>
<evidence type="ECO:0000256" key="7">
    <source>
        <dbReference type="ARBA" id="ARBA00023142"/>
    </source>
</evidence>
<comment type="catalytic activity">
    <reaction evidence="1 10 11">
        <text>Hydrolysis of (1-&gt;4)-beta-linkages between N-acetylmuramic acid and N-acetyl-D-glucosamine residues in a peptidoglycan and between N-acetyl-D-glucosamine residues in chitodextrins.</text>
        <dbReference type="EC" id="3.2.1.17"/>
    </reaction>
</comment>
<dbReference type="PANTHER" id="PTHR38107">
    <property type="match status" value="1"/>
</dbReference>
<dbReference type="GO" id="GO:0044659">
    <property type="term" value="P:viral release from host cell by cytolysis"/>
    <property type="evidence" value="ECO:0007669"/>
    <property type="project" value="UniProtKB-UniRule"/>
</dbReference>
<evidence type="ECO:0000256" key="9">
    <source>
        <dbReference type="ARBA" id="ARBA00023295"/>
    </source>
</evidence>
<evidence type="ECO:0000256" key="2">
    <source>
        <dbReference type="ARBA" id="ARBA00022529"/>
    </source>
</evidence>
<dbReference type="InterPro" id="IPR034690">
    <property type="entry name" value="Endolysin_T4_type"/>
</dbReference>
<keyword evidence="9 10" id="KW-0326">Glycosidase</keyword>
<evidence type="ECO:0000256" key="10">
    <source>
        <dbReference type="HAMAP-Rule" id="MF_04110"/>
    </source>
</evidence>
<dbReference type="GO" id="GO:0009253">
    <property type="term" value="P:peptidoglycan catabolic process"/>
    <property type="evidence" value="ECO:0007669"/>
    <property type="project" value="UniProtKB-UniRule"/>
</dbReference>
<keyword evidence="4 10" id="KW-0081">Bacteriolytic enzyme</keyword>
<gene>
    <name evidence="12" type="ORF">UFOVP273_11</name>
</gene>
<comment type="function">
    <text evidence="10">Endolysin with lysozyme activity that degrades host peptidoglycans and participates with the holin and spanin proteins in the sequential events which lead to the programmed host cell lysis releasing the mature viral particles. Once the holin has permeabilized the host cell membrane, the endolysin can reach the periplasm and break down the peptidoglycan layer.</text>
</comment>
<dbReference type="GO" id="GO:0042742">
    <property type="term" value="P:defense response to bacterium"/>
    <property type="evidence" value="ECO:0007669"/>
    <property type="project" value="UniProtKB-KW"/>
</dbReference>
<dbReference type="PANTHER" id="PTHR38107:SF3">
    <property type="entry name" value="LYSOZYME RRRD-RELATED"/>
    <property type="match status" value="1"/>
</dbReference>
<evidence type="ECO:0000256" key="11">
    <source>
        <dbReference type="RuleBase" id="RU003788"/>
    </source>
</evidence>
<evidence type="ECO:0000256" key="3">
    <source>
        <dbReference type="ARBA" id="ARBA00022612"/>
    </source>
</evidence>
<proteinExistence type="inferred from homology"/>
<organism evidence="12">
    <name type="scientific">uncultured Caudovirales phage</name>
    <dbReference type="NCBI Taxonomy" id="2100421"/>
    <lineage>
        <taxon>Viruses</taxon>
        <taxon>Duplodnaviria</taxon>
        <taxon>Heunggongvirae</taxon>
        <taxon>Uroviricota</taxon>
        <taxon>Caudoviricetes</taxon>
        <taxon>Peduoviridae</taxon>
        <taxon>Maltschvirus</taxon>
        <taxon>Maltschvirus maltsch</taxon>
    </lineage>
</organism>
<feature type="active site" description="Proton donor/acceptor" evidence="10">
    <location>
        <position position="15"/>
    </location>
</feature>
<feature type="active site" description="Proton donor/acceptor" evidence="10">
    <location>
        <position position="24"/>
    </location>
</feature>
<dbReference type="InterPro" id="IPR023347">
    <property type="entry name" value="Lysozyme_dom_sf"/>
</dbReference>
<comment type="similarity">
    <text evidence="10 11">Belongs to the glycosyl hydrolase 24 family.</text>
</comment>
<protein>
    <recommendedName>
        <fullName evidence="10">Endolysin</fullName>
        <ecNumber evidence="10">3.2.1.17</ecNumber>
    </recommendedName>
    <alternativeName>
        <fullName evidence="10">Lysis protein</fullName>
    </alternativeName>
    <alternativeName>
        <fullName evidence="10">Lysozyme</fullName>
    </alternativeName>
    <alternativeName>
        <fullName evidence="10">Muramidase</fullName>
    </alternativeName>
</protein>
<dbReference type="InterPro" id="IPR002196">
    <property type="entry name" value="Glyco_hydro_24"/>
</dbReference>
<dbReference type="Pfam" id="PF00959">
    <property type="entry name" value="Phage_lysozyme"/>
    <property type="match status" value="1"/>
</dbReference>
<dbReference type="SUPFAM" id="SSF53955">
    <property type="entry name" value="Lysozyme-like"/>
    <property type="match status" value="1"/>
</dbReference>
<comment type="subcellular location">
    <subcellularLocation>
        <location evidence="10">Host cytoplasm</location>
    </subcellularLocation>
    <text evidence="10">The endolysin is cytoplasmic, but can reach the periplasmic space with the help of the holins which disrupt the host cell membrane.</text>
</comment>
<dbReference type="GO" id="GO:0003796">
    <property type="term" value="F:lysozyme activity"/>
    <property type="evidence" value="ECO:0007669"/>
    <property type="project" value="UniProtKB-UniRule"/>
</dbReference>
<keyword evidence="5 10" id="KW-0378">Hydrolase</keyword>
<evidence type="ECO:0000256" key="5">
    <source>
        <dbReference type="ARBA" id="ARBA00022801"/>
    </source>
</evidence>
<reference evidence="12" key="1">
    <citation type="submission" date="2020-04" db="EMBL/GenBank/DDBJ databases">
        <authorList>
            <person name="Chiriac C."/>
            <person name="Salcher M."/>
            <person name="Ghai R."/>
            <person name="Kavagutti S V."/>
        </authorList>
    </citation>
    <scope>NUCLEOTIDE SEQUENCE</scope>
</reference>
<accession>A0A6J5LQY8</accession>
<dbReference type="EMBL" id="LR796284">
    <property type="protein sequence ID" value="CAB4134079.1"/>
    <property type="molecule type" value="Genomic_DNA"/>
</dbReference>
<keyword evidence="8 10" id="KW-1035">Host cytoplasm</keyword>
<dbReference type="HAMAP" id="MF_04110">
    <property type="entry name" value="ENDOLYSIN_T4"/>
    <property type="match status" value="1"/>
</dbReference>
<dbReference type="InterPro" id="IPR023346">
    <property type="entry name" value="Lysozyme-like_dom_sf"/>
</dbReference>
<evidence type="ECO:0000313" key="12">
    <source>
        <dbReference type="EMBL" id="CAB4134079.1"/>
    </source>
</evidence>
<evidence type="ECO:0000256" key="4">
    <source>
        <dbReference type="ARBA" id="ARBA00022638"/>
    </source>
</evidence>
<evidence type="ECO:0000256" key="8">
    <source>
        <dbReference type="ARBA" id="ARBA00023200"/>
    </source>
</evidence>
<name>A0A6J5LQY8_9CAUD</name>
<sequence length="148" mass="16324">MKVSNNYVVLVQESESFVGHPYLDSVGVPTIGYGTTHYPNGKKVSLSDPGIDKAKAVEYLLYETTQEIEPNLNRMVKVTINQNQFDALADFCYNLGWPALEKSTLLKKLNAGDFVGAKAEFAKWDKAGGKPLLGLTKRRAKEAALFLP</sequence>
<keyword evidence="6 10" id="KW-0204">Cytolysis</keyword>
<dbReference type="InterPro" id="IPR051018">
    <property type="entry name" value="Bacteriophage_GH24"/>
</dbReference>